<keyword evidence="8 11" id="KW-1133">Transmembrane helix</keyword>
<dbReference type="Gene3D" id="1.20.1560.10">
    <property type="entry name" value="ABC transporter type 1, transmembrane domain"/>
    <property type="match status" value="1"/>
</dbReference>
<evidence type="ECO:0000256" key="4">
    <source>
        <dbReference type="ARBA" id="ARBA00022519"/>
    </source>
</evidence>
<dbReference type="InterPro" id="IPR003439">
    <property type="entry name" value="ABC_transporter-like_ATP-bd"/>
</dbReference>
<evidence type="ECO:0000256" key="9">
    <source>
        <dbReference type="ARBA" id="ARBA00023136"/>
    </source>
</evidence>
<evidence type="ECO:0000256" key="10">
    <source>
        <dbReference type="SAM" id="MobiDB-lite"/>
    </source>
</evidence>
<feature type="transmembrane region" description="Helical" evidence="11">
    <location>
        <begin position="246"/>
        <end position="264"/>
    </location>
</feature>
<evidence type="ECO:0000259" key="13">
    <source>
        <dbReference type="PROSITE" id="PS50929"/>
    </source>
</evidence>
<evidence type="ECO:0000256" key="7">
    <source>
        <dbReference type="ARBA" id="ARBA00022840"/>
    </source>
</evidence>
<evidence type="ECO:0000313" key="14">
    <source>
        <dbReference type="EMBL" id="QOR70566.1"/>
    </source>
</evidence>
<keyword evidence="7 14" id="KW-0067">ATP-binding</keyword>
<dbReference type="EMBL" id="CP063169">
    <property type="protein sequence ID" value="QOR70566.1"/>
    <property type="molecule type" value="Genomic_DNA"/>
</dbReference>
<gene>
    <name evidence="14" type="ORF">IM660_18600</name>
</gene>
<keyword evidence="3" id="KW-1003">Cell membrane</keyword>
<feature type="transmembrane region" description="Helical" evidence="11">
    <location>
        <begin position="221"/>
        <end position="240"/>
    </location>
</feature>
<feature type="transmembrane region" description="Helical" evidence="11">
    <location>
        <begin position="103"/>
        <end position="125"/>
    </location>
</feature>
<keyword evidence="4" id="KW-0997">Cell inner membrane</keyword>
<dbReference type="GO" id="GO:0005524">
    <property type="term" value="F:ATP binding"/>
    <property type="evidence" value="ECO:0007669"/>
    <property type="project" value="UniProtKB-KW"/>
</dbReference>
<dbReference type="PANTHER" id="PTHR43394:SF1">
    <property type="entry name" value="ATP-BINDING CASSETTE SUB-FAMILY B MEMBER 10, MITOCHONDRIAL"/>
    <property type="match status" value="1"/>
</dbReference>
<name>A0A7M1SSN8_9MICO</name>
<evidence type="ECO:0000259" key="12">
    <source>
        <dbReference type="PROSITE" id="PS50893"/>
    </source>
</evidence>
<dbReference type="PROSITE" id="PS50893">
    <property type="entry name" value="ABC_TRANSPORTER_2"/>
    <property type="match status" value="1"/>
</dbReference>
<dbReference type="AlphaFoldDB" id="A0A7M1SSN8"/>
<keyword evidence="9 11" id="KW-0472">Membrane</keyword>
<dbReference type="InterPro" id="IPR027417">
    <property type="entry name" value="P-loop_NTPase"/>
</dbReference>
<keyword evidence="6" id="KW-0547">Nucleotide-binding</keyword>
<organism evidence="14 15">
    <name type="scientific">Ruania alkalisoli</name>
    <dbReference type="NCBI Taxonomy" id="2779775"/>
    <lineage>
        <taxon>Bacteria</taxon>
        <taxon>Bacillati</taxon>
        <taxon>Actinomycetota</taxon>
        <taxon>Actinomycetes</taxon>
        <taxon>Micrococcales</taxon>
        <taxon>Ruaniaceae</taxon>
        <taxon>Ruania</taxon>
    </lineage>
</organism>
<dbReference type="RefSeq" id="WP_193497241.1">
    <property type="nucleotide sequence ID" value="NZ_CP063169.1"/>
</dbReference>
<proteinExistence type="predicted"/>
<evidence type="ECO:0000256" key="1">
    <source>
        <dbReference type="ARBA" id="ARBA00004651"/>
    </source>
</evidence>
<dbReference type="PANTHER" id="PTHR43394">
    <property type="entry name" value="ATP-DEPENDENT PERMEASE MDL1, MITOCHONDRIAL"/>
    <property type="match status" value="1"/>
</dbReference>
<evidence type="ECO:0000256" key="6">
    <source>
        <dbReference type="ARBA" id="ARBA00022741"/>
    </source>
</evidence>
<sequence length="655" mass="70100">MTEGTAGPEPRPETAGAAEKLPGSAQTWRPAISEPVIPDELRPARTGPIRERLGAWRRRHLLREQRAKDTFERSRHPERGLPVASGPAVWTFLRSLLAGRRRILIGLLVLHALAAVAGLVVPQILRRLVDNAAAADTAAATLNSLALAVAGVVVAQALLTFAARAISAVFGQDLLAAAREYVVHTVLRLPLSRVEGASTGDLVTRVTRDVGTMSESVRWGLPQAVVALVTVLLTLGAMIYNSPLLSLPLLLSVPALAFAVTRYLKRAPAGYITEGKTYSDINSTLTETVEGARTVEAFGLGEKRRDLGDDDIEVSAQAERYTMSLRNLLFIVIDFAYSSPLVWTLLLGGVGYANGWVSLGQLTAAILYIQAVVEPLDRLIANVDRLQVGVASTTRLLGIAEVPADREPTDRQPDGVKLTGEDLRFAYREGHDVLHGVDVDLQPGERLAIVGPSGSGKSTLGRLLAGINGPRTGSVTVGGVELLDLRLDLLRTEVALVTQEHHVFVGTVRDNVVLAREDSDDATVIEALRATGAWEWVERLPEGLGTVVGSGKVRLTPAQAQQIALARLVVADPHTLVLDEATSLIDPRTARTLEGSMSSLMEGRAVVAIAHRLHTAHDADRIAVVIDGQIAELGSHDDLMAANGAYAALWRAWTS</sequence>
<dbReference type="GO" id="GO:0016887">
    <property type="term" value="F:ATP hydrolysis activity"/>
    <property type="evidence" value="ECO:0007669"/>
    <property type="project" value="InterPro"/>
</dbReference>
<keyword evidence="5 11" id="KW-0812">Transmembrane</keyword>
<keyword evidence="2" id="KW-0813">Transport</keyword>
<feature type="region of interest" description="Disordered" evidence="10">
    <location>
        <begin position="1"/>
        <end position="25"/>
    </location>
</feature>
<evidence type="ECO:0000256" key="11">
    <source>
        <dbReference type="SAM" id="Phobius"/>
    </source>
</evidence>
<dbReference type="GO" id="GO:0005886">
    <property type="term" value="C:plasma membrane"/>
    <property type="evidence" value="ECO:0007669"/>
    <property type="project" value="UniProtKB-SubCell"/>
</dbReference>
<dbReference type="InterPro" id="IPR036640">
    <property type="entry name" value="ABC1_TM_sf"/>
</dbReference>
<feature type="domain" description="ABC transmembrane type-1" evidence="13">
    <location>
        <begin position="105"/>
        <end position="387"/>
    </location>
</feature>
<dbReference type="Pfam" id="PF00664">
    <property type="entry name" value="ABC_membrane"/>
    <property type="match status" value="1"/>
</dbReference>
<dbReference type="SUPFAM" id="SSF90123">
    <property type="entry name" value="ABC transporter transmembrane region"/>
    <property type="match status" value="1"/>
</dbReference>
<dbReference type="KEGG" id="halt:IM660_18600"/>
<comment type="subcellular location">
    <subcellularLocation>
        <location evidence="1">Cell membrane</location>
        <topology evidence="1">Multi-pass membrane protein</topology>
    </subcellularLocation>
</comment>
<dbReference type="CDD" id="cd07346">
    <property type="entry name" value="ABC_6TM_exporters"/>
    <property type="match status" value="1"/>
</dbReference>
<dbReference type="GO" id="GO:0015421">
    <property type="term" value="F:ABC-type oligopeptide transporter activity"/>
    <property type="evidence" value="ECO:0007669"/>
    <property type="project" value="TreeGrafter"/>
</dbReference>
<dbReference type="Pfam" id="PF00005">
    <property type="entry name" value="ABC_tran"/>
    <property type="match status" value="1"/>
</dbReference>
<feature type="transmembrane region" description="Helical" evidence="11">
    <location>
        <begin position="145"/>
        <end position="166"/>
    </location>
</feature>
<feature type="transmembrane region" description="Helical" evidence="11">
    <location>
        <begin position="328"/>
        <end position="350"/>
    </location>
</feature>
<evidence type="ECO:0000256" key="2">
    <source>
        <dbReference type="ARBA" id="ARBA00022448"/>
    </source>
</evidence>
<dbReference type="InterPro" id="IPR003593">
    <property type="entry name" value="AAA+_ATPase"/>
</dbReference>
<dbReference type="PROSITE" id="PS50929">
    <property type="entry name" value="ABC_TM1F"/>
    <property type="match status" value="1"/>
</dbReference>
<reference evidence="14 15" key="1">
    <citation type="submission" date="2020-10" db="EMBL/GenBank/DDBJ databases">
        <title>Haloactinobacterium sp. RN3S43, a bacterium isolated from saline soil.</title>
        <authorList>
            <person name="Sun J.-Q."/>
        </authorList>
    </citation>
    <scope>NUCLEOTIDE SEQUENCE [LARGE SCALE GENOMIC DNA]</scope>
    <source>
        <strain evidence="14 15">RN3S43</strain>
    </source>
</reference>
<evidence type="ECO:0000256" key="8">
    <source>
        <dbReference type="ARBA" id="ARBA00022989"/>
    </source>
</evidence>
<evidence type="ECO:0000256" key="5">
    <source>
        <dbReference type="ARBA" id="ARBA00022692"/>
    </source>
</evidence>
<keyword evidence="15" id="KW-1185">Reference proteome</keyword>
<feature type="domain" description="ABC transporter" evidence="12">
    <location>
        <begin position="418"/>
        <end position="652"/>
    </location>
</feature>
<dbReference type="InterPro" id="IPR011527">
    <property type="entry name" value="ABC1_TM_dom"/>
</dbReference>
<dbReference type="Proteomes" id="UP000593758">
    <property type="component" value="Chromosome"/>
</dbReference>
<evidence type="ECO:0000256" key="3">
    <source>
        <dbReference type="ARBA" id="ARBA00022475"/>
    </source>
</evidence>
<protein>
    <submittedName>
        <fullName evidence="14">ABC transporter ATP-binding protein</fullName>
    </submittedName>
</protein>
<dbReference type="SUPFAM" id="SSF52540">
    <property type="entry name" value="P-loop containing nucleoside triphosphate hydrolases"/>
    <property type="match status" value="1"/>
</dbReference>
<dbReference type="InterPro" id="IPR039421">
    <property type="entry name" value="Type_1_exporter"/>
</dbReference>
<evidence type="ECO:0000313" key="15">
    <source>
        <dbReference type="Proteomes" id="UP000593758"/>
    </source>
</evidence>
<accession>A0A7M1SSN8</accession>
<dbReference type="Gene3D" id="3.40.50.300">
    <property type="entry name" value="P-loop containing nucleotide triphosphate hydrolases"/>
    <property type="match status" value="1"/>
</dbReference>
<dbReference type="FunFam" id="3.40.50.300:FF:001001">
    <property type="entry name" value="Multidrug ABC transporter ATP-binding protein"/>
    <property type="match status" value="1"/>
</dbReference>
<dbReference type="SMART" id="SM00382">
    <property type="entry name" value="AAA"/>
    <property type="match status" value="1"/>
</dbReference>